<evidence type="ECO:0000256" key="2">
    <source>
        <dbReference type="ARBA" id="ARBA00022723"/>
    </source>
</evidence>
<gene>
    <name evidence="5" type="ORF">GM658_05980</name>
</gene>
<accession>A0A6L6QER4</accession>
<dbReference type="SUPFAM" id="SSF47188">
    <property type="entry name" value="Hemerythrin-like"/>
    <property type="match status" value="1"/>
</dbReference>
<dbReference type="Proteomes" id="UP000472320">
    <property type="component" value="Unassembled WGS sequence"/>
</dbReference>
<evidence type="ECO:0000256" key="1">
    <source>
        <dbReference type="ARBA" id="ARBA00010587"/>
    </source>
</evidence>
<evidence type="ECO:0000313" key="5">
    <source>
        <dbReference type="EMBL" id="MTW10146.1"/>
    </source>
</evidence>
<dbReference type="AlphaFoldDB" id="A0A6L6QER4"/>
<keyword evidence="2" id="KW-0479">Metal-binding</keyword>
<comment type="caution">
    <text evidence="5">The sequence shown here is derived from an EMBL/GenBank/DDBJ whole genome shotgun (WGS) entry which is preliminary data.</text>
</comment>
<dbReference type="EMBL" id="WNKX01000003">
    <property type="protein sequence ID" value="MTW10146.1"/>
    <property type="molecule type" value="Genomic_DNA"/>
</dbReference>
<evidence type="ECO:0000259" key="4">
    <source>
        <dbReference type="Pfam" id="PF01814"/>
    </source>
</evidence>
<evidence type="ECO:0000313" key="6">
    <source>
        <dbReference type="Proteomes" id="UP000472320"/>
    </source>
</evidence>
<name>A0A6L6QER4_9BURK</name>
<keyword evidence="6" id="KW-1185">Reference proteome</keyword>
<comment type="similarity">
    <text evidence="1">Belongs to the hemerythrin family.</text>
</comment>
<organism evidence="5 6">
    <name type="scientific">Massilia eburnea</name>
    <dbReference type="NCBI Taxonomy" id="1776165"/>
    <lineage>
        <taxon>Bacteria</taxon>
        <taxon>Pseudomonadati</taxon>
        <taxon>Pseudomonadota</taxon>
        <taxon>Betaproteobacteria</taxon>
        <taxon>Burkholderiales</taxon>
        <taxon>Oxalobacteraceae</taxon>
        <taxon>Telluria group</taxon>
        <taxon>Massilia</taxon>
    </lineage>
</organism>
<proteinExistence type="inferred from homology"/>
<dbReference type="Pfam" id="PF01814">
    <property type="entry name" value="Hemerythrin"/>
    <property type="match status" value="1"/>
</dbReference>
<dbReference type="OrthoDB" id="5296936at2"/>
<dbReference type="RefSeq" id="WP_155453081.1">
    <property type="nucleotide sequence ID" value="NZ_WNKX01000003.1"/>
</dbReference>
<evidence type="ECO:0000256" key="3">
    <source>
        <dbReference type="ARBA" id="ARBA00023004"/>
    </source>
</evidence>
<sequence>MDQSHRIVFNLLEAMQCLPRPAFDDACRRLATELAADLTEENRLMRDINYVPAVVHQAAHNSLLAEIDRAQCLLAIGDETGSREIIRSLPEWVEAHINTMDLALAIAVTRTK</sequence>
<reference evidence="5 6" key="1">
    <citation type="submission" date="2019-11" db="EMBL/GenBank/DDBJ databases">
        <title>Type strains purchased from KCTC, JCM and DSMZ.</title>
        <authorList>
            <person name="Lu H."/>
        </authorList>
    </citation>
    <scope>NUCLEOTIDE SEQUENCE [LARGE SCALE GENOMIC DNA]</scope>
    <source>
        <strain evidence="5 6">JCM 31587</strain>
    </source>
</reference>
<dbReference type="Gene3D" id="1.20.120.50">
    <property type="entry name" value="Hemerythrin-like"/>
    <property type="match status" value="1"/>
</dbReference>
<dbReference type="InterPro" id="IPR012827">
    <property type="entry name" value="Hemerythrin_metal-bd"/>
</dbReference>
<keyword evidence="3" id="KW-0408">Iron</keyword>
<dbReference type="InterPro" id="IPR035938">
    <property type="entry name" value="Hemerythrin-like_sf"/>
</dbReference>
<dbReference type="CDD" id="cd12107">
    <property type="entry name" value="Hemerythrin"/>
    <property type="match status" value="1"/>
</dbReference>
<protein>
    <recommendedName>
        <fullName evidence="4">Hemerythrin-like domain-containing protein</fullName>
    </recommendedName>
</protein>
<dbReference type="GO" id="GO:0046872">
    <property type="term" value="F:metal ion binding"/>
    <property type="evidence" value="ECO:0007669"/>
    <property type="project" value="UniProtKB-KW"/>
</dbReference>
<feature type="domain" description="Hemerythrin-like" evidence="4">
    <location>
        <begin position="1"/>
        <end position="101"/>
    </location>
</feature>
<dbReference type="InterPro" id="IPR012312">
    <property type="entry name" value="Hemerythrin-like"/>
</dbReference>